<organism evidence="1 2">
    <name type="scientific">Dothidotthia symphoricarpi CBS 119687</name>
    <dbReference type="NCBI Taxonomy" id="1392245"/>
    <lineage>
        <taxon>Eukaryota</taxon>
        <taxon>Fungi</taxon>
        <taxon>Dikarya</taxon>
        <taxon>Ascomycota</taxon>
        <taxon>Pezizomycotina</taxon>
        <taxon>Dothideomycetes</taxon>
        <taxon>Pleosporomycetidae</taxon>
        <taxon>Pleosporales</taxon>
        <taxon>Dothidotthiaceae</taxon>
        <taxon>Dothidotthia</taxon>
    </lineage>
</organism>
<evidence type="ECO:0008006" key="3">
    <source>
        <dbReference type="Google" id="ProtNLM"/>
    </source>
</evidence>
<sequence length="401" mass="44671">MSSNLKSTDNAHKVTASKILRVIEQYGLNHQRTGSWDGFDTFLPIVVGQVERKEPVRLLLPGFPFKSPNTQDKVLGVLPDLGEELALKHLDGLCTKIDAIYEHGSEMHITSDGLVYNDLLGVAQETVWDYGQTVRQIAADNGLYHISFLRVGDLLKYSGDFQSRESYLEQASNIRQELLSRFGDSQFEADMANKSTSDMQMTHTKYLEFLSQDLALNEKHMKLSPEEQAVNIANTAKDMMSRWKAFAAAMEASPTQYVRLSIHDSGGKDKLSMAVVPQQDKGALGATPWHSAVVVELDGTWRTVQRHLIDKEVYELVEQHGRPYFFRAKSELFDWGVDVRFEHLYPSGLVVRPGEATSAPSLEAIPMDKARELSQSFGSVVLRGFGGASQDDVIVSGEEGS</sequence>
<accession>A0A6A6AAQ2</accession>
<dbReference type="RefSeq" id="XP_033522553.1">
    <property type="nucleotide sequence ID" value="XM_033673238.1"/>
</dbReference>
<proteinExistence type="predicted"/>
<dbReference type="GeneID" id="54413670"/>
<dbReference type="AlphaFoldDB" id="A0A6A6AAQ2"/>
<gene>
    <name evidence="1" type="ORF">P153DRAFT_49249</name>
</gene>
<keyword evidence="2" id="KW-1185">Reference proteome</keyword>
<name>A0A6A6AAQ2_9PLEO</name>
<dbReference type="OrthoDB" id="429813at2759"/>
<evidence type="ECO:0000313" key="1">
    <source>
        <dbReference type="EMBL" id="KAF2128164.1"/>
    </source>
</evidence>
<protein>
    <recommendedName>
        <fullName evidence="3">Pyoverdine/dityrosine biosynthesis protein</fullName>
    </recommendedName>
</protein>
<evidence type="ECO:0000313" key="2">
    <source>
        <dbReference type="Proteomes" id="UP000799771"/>
    </source>
</evidence>
<dbReference type="PANTHER" id="PTHR37285:SF6">
    <property type="entry name" value="BIOSYNTHESIS PROTEIN, PUTATIVE (AFU_ORTHOLOGUE AFUA_5G02660)-RELATED"/>
    <property type="match status" value="1"/>
</dbReference>
<dbReference type="Pfam" id="PF05141">
    <property type="entry name" value="DIT1_PvcA"/>
    <property type="match status" value="1"/>
</dbReference>
<dbReference type="Proteomes" id="UP000799771">
    <property type="component" value="Unassembled WGS sequence"/>
</dbReference>
<reference evidence="1" key="1">
    <citation type="journal article" date="2020" name="Stud. Mycol.">
        <title>101 Dothideomycetes genomes: a test case for predicting lifestyles and emergence of pathogens.</title>
        <authorList>
            <person name="Haridas S."/>
            <person name="Albert R."/>
            <person name="Binder M."/>
            <person name="Bloem J."/>
            <person name="Labutti K."/>
            <person name="Salamov A."/>
            <person name="Andreopoulos B."/>
            <person name="Baker S."/>
            <person name="Barry K."/>
            <person name="Bills G."/>
            <person name="Bluhm B."/>
            <person name="Cannon C."/>
            <person name="Castanera R."/>
            <person name="Culley D."/>
            <person name="Daum C."/>
            <person name="Ezra D."/>
            <person name="Gonzalez J."/>
            <person name="Henrissat B."/>
            <person name="Kuo A."/>
            <person name="Liang C."/>
            <person name="Lipzen A."/>
            <person name="Lutzoni F."/>
            <person name="Magnuson J."/>
            <person name="Mondo S."/>
            <person name="Nolan M."/>
            <person name="Ohm R."/>
            <person name="Pangilinan J."/>
            <person name="Park H.-J."/>
            <person name="Ramirez L."/>
            <person name="Alfaro M."/>
            <person name="Sun H."/>
            <person name="Tritt A."/>
            <person name="Yoshinaga Y."/>
            <person name="Zwiers L.-H."/>
            <person name="Turgeon B."/>
            <person name="Goodwin S."/>
            <person name="Spatafora J."/>
            <person name="Crous P."/>
            <person name="Grigoriev I."/>
        </authorList>
    </citation>
    <scope>NUCLEOTIDE SEQUENCE</scope>
    <source>
        <strain evidence="1">CBS 119687</strain>
    </source>
</reference>
<dbReference type="PANTHER" id="PTHR37285">
    <property type="entry name" value="SPORE WALL MATURATION PROTEIN DIT1"/>
    <property type="match status" value="1"/>
</dbReference>
<dbReference type="EMBL" id="ML977509">
    <property type="protein sequence ID" value="KAF2128164.1"/>
    <property type="molecule type" value="Genomic_DNA"/>
</dbReference>
<dbReference type="InterPro" id="IPR007817">
    <property type="entry name" value="Isocyanide_synthase_DIT1"/>
</dbReference>